<dbReference type="Gene3D" id="3.50.90.10">
    <property type="entry name" value="YerB-like"/>
    <property type="match status" value="1"/>
</dbReference>
<keyword evidence="5" id="KW-0449">Lipoprotein</keyword>
<feature type="chain" id="PRO_5038432923" evidence="2">
    <location>
        <begin position="24"/>
        <end position="342"/>
    </location>
</feature>
<feature type="domain" description="DUF3048" evidence="4">
    <location>
        <begin position="219"/>
        <end position="329"/>
    </location>
</feature>
<dbReference type="Pfam" id="PF11258">
    <property type="entry name" value="DUF3048"/>
    <property type="match status" value="1"/>
</dbReference>
<dbReference type="RefSeq" id="WP_057985382.1">
    <property type="nucleotide sequence ID" value="NZ_JAGGKH010000020.1"/>
</dbReference>
<feature type="signal peptide" evidence="2">
    <location>
        <begin position="1"/>
        <end position="23"/>
    </location>
</feature>
<dbReference type="SUPFAM" id="SSF159774">
    <property type="entry name" value="YerB-like"/>
    <property type="match status" value="1"/>
</dbReference>
<organism evidence="5 6">
    <name type="scientific">Lederbergia galactosidilytica</name>
    <dbReference type="NCBI Taxonomy" id="217031"/>
    <lineage>
        <taxon>Bacteria</taxon>
        <taxon>Bacillati</taxon>
        <taxon>Bacillota</taxon>
        <taxon>Bacilli</taxon>
        <taxon>Bacillales</taxon>
        <taxon>Bacillaceae</taxon>
        <taxon>Lederbergia</taxon>
    </lineage>
</organism>
<reference evidence="5 6" key="1">
    <citation type="submission" date="2015-05" db="EMBL/GenBank/DDBJ databases">
        <title>Comparison of genome.</title>
        <authorList>
            <person name="Zheng Z."/>
            <person name="Sun M."/>
        </authorList>
    </citation>
    <scope>NUCLEOTIDE SEQUENCE [LARGE SCALE GENOMIC DNA]</scope>
    <source>
        <strain evidence="5 6">G25-74</strain>
    </source>
</reference>
<keyword evidence="6" id="KW-1185">Reference proteome</keyword>
<evidence type="ECO:0000256" key="2">
    <source>
        <dbReference type="SAM" id="SignalP"/>
    </source>
</evidence>
<dbReference type="STRING" id="217031.ABB05_11180"/>
<sequence>MFSKKRRTCILLLVIGLVLTACGNKGKEEQQTVPKPETPTEKDQPVVHYPLTGLLTDKASNQRAIAVTVNNHPEARPQSGLSQADIVYELLAEGSITRFLAIYQSELPERIGPIRSSRDYFIDIAKGFQSLYIAHGYSPSAKKRLLSGEIDQLNGVQYDGTLFKRSSDRQAPHNSYITQGNIVKGAENEGYDLDTPPESLDFLSDEEIESFQGEPIGPIKVSYSKNDLYISSYEYDQENKKYARISNGEQTTDAETNNPILLDNIIVLEAEHQVMDEEGRRTIDLTSGGKALLFQKGMIKEIDWKDVDGRPIPYEDGLPAKLVPGKSWINIVPSLDIVSYNK</sequence>
<evidence type="ECO:0000313" key="6">
    <source>
        <dbReference type="Proteomes" id="UP000077881"/>
    </source>
</evidence>
<name>A0A177ZSN3_9BACI</name>
<dbReference type="InterPro" id="IPR023158">
    <property type="entry name" value="YerB-like_sf"/>
</dbReference>
<feature type="region of interest" description="Disordered" evidence="1">
    <location>
        <begin position="26"/>
        <end position="45"/>
    </location>
</feature>
<dbReference type="InterPro" id="IPR035328">
    <property type="entry name" value="DUF3048_C"/>
</dbReference>
<dbReference type="OrthoDB" id="9779102at2"/>
<proteinExistence type="predicted"/>
<dbReference type="PROSITE" id="PS51257">
    <property type="entry name" value="PROKAR_LIPOPROTEIN"/>
    <property type="match status" value="1"/>
</dbReference>
<dbReference type="InterPro" id="IPR021416">
    <property type="entry name" value="DUF3048_N"/>
</dbReference>
<dbReference type="EMBL" id="LDJR01000047">
    <property type="protein sequence ID" value="OAK70951.1"/>
    <property type="molecule type" value="Genomic_DNA"/>
</dbReference>
<keyword evidence="2" id="KW-0732">Signal</keyword>
<gene>
    <name evidence="5" type="ORF">ABB05_11180</name>
</gene>
<evidence type="ECO:0000256" key="1">
    <source>
        <dbReference type="SAM" id="MobiDB-lite"/>
    </source>
</evidence>
<dbReference type="PATRIC" id="fig|217031.6.peg.2385"/>
<comment type="caution">
    <text evidence="5">The sequence shown here is derived from an EMBL/GenBank/DDBJ whole genome shotgun (WGS) entry which is preliminary data.</text>
</comment>
<evidence type="ECO:0000259" key="3">
    <source>
        <dbReference type="Pfam" id="PF11258"/>
    </source>
</evidence>
<dbReference type="Pfam" id="PF17479">
    <property type="entry name" value="DUF3048_C"/>
    <property type="match status" value="1"/>
</dbReference>
<evidence type="ECO:0000313" key="5">
    <source>
        <dbReference type="EMBL" id="OAK70951.1"/>
    </source>
</evidence>
<feature type="domain" description="DUF3048" evidence="3">
    <location>
        <begin position="51"/>
        <end position="191"/>
    </location>
</feature>
<evidence type="ECO:0000259" key="4">
    <source>
        <dbReference type="Pfam" id="PF17479"/>
    </source>
</evidence>
<accession>A0A177ZSN3</accession>
<dbReference type="AlphaFoldDB" id="A0A177ZSN3"/>
<dbReference type="Proteomes" id="UP000077881">
    <property type="component" value="Unassembled WGS sequence"/>
</dbReference>
<protein>
    <submittedName>
        <fullName evidence="5">Lipoprotein YerB</fullName>
    </submittedName>
</protein>